<keyword evidence="1" id="KW-1133">Transmembrane helix</keyword>
<organism evidence="2">
    <name type="scientific">viral metagenome</name>
    <dbReference type="NCBI Taxonomy" id="1070528"/>
    <lineage>
        <taxon>unclassified sequences</taxon>
        <taxon>metagenomes</taxon>
        <taxon>organismal metagenomes</taxon>
    </lineage>
</organism>
<reference evidence="2" key="1">
    <citation type="journal article" date="2020" name="Nature">
        <title>Giant virus diversity and host interactions through global metagenomics.</title>
        <authorList>
            <person name="Schulz F."/>
            <person name="Roux S."/>
            <person name="Paez-Espino D."/>
            <person name="Jungbluth S."/>
            <person name="Walsh D.A."/>
            <person name="Denef V.J."/>
            <person name="McMahon K.D."/>
            <person name="Konstantinidis K.T."/>
            <person name="Eloe-Fadrosh E.A."/>
            <person name="Kyrpides N.C."/>
            <person name="Woyke T."/>
        </authorList>
    </citation>
    <scope>NUCLEOTIDE SEQUENCE</scope>
    <source>
        <strain evidence="2">GVMAG-M-3300023184-62</strain>
    </source>
</reference>
<proteinExistence type="predicted"/>
<feature type="transmembrane region" description="Helical" evidence="1">
    <location>
        <begin position="38"/>
        <end position="57"/>
    </location>
</feature>
<dbReference type="AlphaFoldDB" id="A0A6C0IBH3"/>
<dbReference type="EMBL" id="MN740152">
    <property type="protein sequence ID" value="QHT90079.1"/>
    <property type="molecule type" value="Genomic_DNA"/>
</dbReference>
<evidence type="ECO:0000256" key="1">
    <source>
        <dbReference type="SAM" id="Phobius"/>
    </source>
</evidence>
<keyword evidence="1" id="KW-0812">Transmembrane</keyword>
<protein>
    <submittedName>
        <fullName evidence="2">Uncharacterized protein</fullName>
    </submittedName>
</protein>
<keyword evidence="1" id="KW-0472">Membrane</keyword>
<feature type="transmembrane region" description="Helical" evidence="1">
    <location>
        <begin position="6"/>
        <end position="26"/>
    </location>
</feature>
<evidence type="ECO:0000313" key="2">
    <source>
        <dbReference type="EMBL" id="QHT90079.1"/>
    </source>
</evidence>
<name>A0A6C0IBH3_9ZZZZ</name>
<sequence length="97" mass="11143">MTTPRINFVNTLIFIIGGLFITWIIFGEAAFSLKYKRILIVSVFIFIFGGAITINLFNGLSLIMNTCKTKYEDPKYRHPRGNSKGLRCNDWNIISYT</sequence>
<accession>A0A6C0IBH3</accession>